<gene>
    <name evidence="1" type="ORF">PUV54_15870</name>
</gene>
<name>A0AAE9ZEP7_9PROT</name>
<reference evidence="1" key="1">
    <citation type="submission" date="2023-02" db="EMBL/GenBank/DDBJ databases">
        <title>Genome sequence of Hyphococcus flavus.</title>
        <authorList>
            <person name="Rong J.-C."/>
            <person name="Zhao Q."/>
            <person name="Yi M."/>
            <person name="Wu J.-Y."/>
        </authorList>
    </citation>
    <scope>NUCLEOTIDE SEQUENCE</scope>
    <source>
        <strain evidence="1">MCCC 1K03223</strain>
    </source>
</reference>
<dbReference type="RefSeq" id="WP_274493317.1">
    <property type="nucleotide sequence ID" value="NZ_CP118166.1"/>
</dbReference>
<dbReference type="Proteomes" id="UP001214043">
    <property type="component" value="Chromosome"/>
</dbReference>
<protein>
    <submittedName>
        <fullName evidence="1">Uncharacterized protein</fullName>
    </submittedName>
</protein>
<keyword evidence="2" id="KW-1185">Reference proteome</keyword>
<dbReference type="KEGG" id="hfl:PUV54_15870"/>
<sequence>MDKDDQPKGVSENENYFFTCTAHCDCGTALGSGFSLTEEHIGGYEESIRDDLQKKGWSAAKIQRRLNDLKKTQQKNERALESLSLYQGDEIKSWMMLISALLERRLSSHIGVTVNDYHGLISNPKFDLKRKKENLSALSSQILKNLAPATLVVFS</sequence>
<dbReference type="AlphaFoldDB" id="A0AAE9ZEP7"/>
<organism evidence="1 2">
    <name type="scientific">Hyphococcus flavus</name>
    <dbReference type="NCBI Taxonomy" id="1866326"/>
    <lineage>
        <taxon>Bacteria</taxon>
        <taxon>Pseudomonadati</taxon>
        <taxon>Pseudomonadota</taxon>
        <taxon>Alphaproteobacteria</taxon>
        <taxon>Parvularculales</taxon>
        <taxon>Parvularculaceae</taxon>
        <taxon>Hyphococcus</taxon>
    </lineage>
</organism>
<accession>A0AAE9ZEP7</accession>
<evidence type="ECO:0000313" key="2">
    <source>
        <dbReference type="Proteomes" id="UP001214043"/>
    </source>
</evidence>
<evidence type="ECO:0000313" key="1">
    <source>
        <dbReference type="EMBL" id="WDI31428.1"/>
    </source>
</evidence>
<proteinExistence type="predicted"/>
<dbReference type="EMBL" id="CP118166">
    <property type="protein sequence ID" value="WDI31428.1"/>
    <property type="molecule type" value="Genomic_DNA"/>
</dbReference>